<dbReference type="Proteomes" id="UP000198609">
    <property type="component" value="Unassembled WGS sequence"/>
</dbReference>
<dbReference type="AlphaFoldDB" id="A0A1H4T1C7"/>
<proteinExistence type="predicted"/>
<gene>
    <name evidence="1" type="ORF">SAMN04490356_4399</name>
</gene>
<sequence length="55" mass="5833">MRPDDLTGPELRLWEAPQLYGATLRVTSFGGSCLPGLGMGATTVDGNLEPTEPSR</sequence>
<accession>A0A1H4T1C7</accession>
<keyword evidence="2" id="KW-1185">Reference proteome</keyword>
<reference evidence="2" key="1">
    <citation type="submission" date="2016-10" db="EMBL/GenBank/DDBJ databases">
        <authorList>
            <person name="Varghese N."/>
            <person name="Submissions S."/>
        </authorList>
    </citation>
    <scope>NUCLEOTIDE SEQUENCE [LARGE SCALE GENOMIC DNA]</scope>
    <source>
        <strain evidence="2">DSM 40318</strain>
    </source>
</reference>
<name>A0A1H4T1C7_STRMJ</name>
<organism evidence="1 2">
    <name type="scientific">Streptomyces melanosporofaciens</name>
    <dbReference type="NCBI Taxonomy" id="67327"/>
    <lineage>
        <taxon>Bacteria</taxon>
        <taxon>Bacillati</taxon>
        <taxon>Actinomycetota</taxon>
        <taxon>Actinomycetes</taxon>
        <taxon>Kitasatosporales</taxon>
        <taxon>Streptomycetaceae</taxon>
        <taxon>Streptomyces</taxon>
        <taxon>Streptomyces violaceusniger group</taxon>
    </lineage>
</organism>
<protein>
    <submittedName>
        <fullName evidence="1">Uncharacterized protein</fullName>
    </submittedName>
</protein>
<evidence type="ECO:0000313" key="2">
    <source>
        <dbReference type="Proteomes" id="UP000198609"/>
    </source>
</evidence>
<dbReference type="EMBL" id="FNST01000002">
    <property type="protein sequence ID" value="SEC50273.1"/>
    <property type="molecule type" value="Genomic_DNA"/>
</dbReference>
<evidence type="ECO:0000313" key="1">
    <source>
        <dbReference type="EMBL" id="SEC50273.1"/>
    </source>
</evidence>